<comment type="caution">
    <text evidence="1">The sequence shown here is derived from an EMBL/GenBank/DDBJ whole genome shotgun (WGS) entry which is preliminary data.</text>
</comment>
<proteinExistence type="predicted"/>
<evidence type="ECO:0000313" key="2">
    <source>
        <dbReference type="Proteomes" id="UP000006600"/>
    </source>
</evidence>
<name>J7WZR7_BACCE</name>
<organism evidence="1 2">
    <name type="scientific">Bacillus cereus BAG5X1-1</name>
    <dbReference type="NCBI Taxonomy" id="1053189"/>
    <lineage>
        <taxon>Bacteria</taxon>
        <taxon>Bacillati</taxon>
        <taxon>Bacillota</taxon>
        <taxon>Bacilli</taxon>
        <taxon>Bacillales</taxon>
        <taxon>Bacillaceae</taxon>
        <taxon>Bacillus</taxon>
        <taxon>Bacillus cereus group</taxon>
    </lineage>
</organism>
<dbReference type="PATRIC" id="fig|1053189.3.peg.5311"/>
<dbReference type="HOGENOM" id="CLU_3246991_0_0_9"/>
<dbReference type="Proteomes" id="UP000006600">
    <property type="component" value="Unassembled WGS sequence"/>
</dbReference>
<protein>
    <submittedName>
        <fullName evidence="1">Uncharacterized protein</fullName>
    </submittedName>
</protein>
<reference evidence="1 2" key="1">
    <citation type="submission" date="2012-04" db="EMBL/GenBank/DDBJ databases">
        <title>The Genome Sequence of Bacillus cereus BAG5X1-1.</title>
        <authorList>
            <consortium name="The Broad Institute Genome Sequencing Platform"/>
            <consortium name="The Broad Institute Genome Sequencing Center for Infectious Disease"/>
            <person name="Feldgarden M."/>
            <person name="Van der Auwera G.A."/>
            <person name="Mahillon J."/>
            <person name="Duprez V."/>
            <person name="Timmery S."/>
            <person name="Mattelet C."/>
            <person name="Dierick K."/>
            <person name="Sun M."/>
            <person name="Yu Z."/>
            <person name="Zhu L."/>
            <person name="Hu X."/>
            <person name="Shank E.B."/>
            <person name="Swiecicka I."/>
            <person name="Hansen B.M."/>
            <person name="Andrup L."/>
            <person name="Young S.K."/>
            <person name="Zeng Q."/>
            <person name="Gargeya S."/>
            <person name="Fitzgerald M."/>
            <person name="Haas B."/>
            <person name="Abouelleil A."/>
            <person name="Alvarado L."/>
            <person name="Arachchi H.M."/>
            <person name="Berlin A."/>
            <person name="Chapman S.B."/>
            <person name="Goldberg J."/>
            <person name="Griggs A."/>
            <person name="Gujja S."/>
            <person name="Hansen M."/>
            <person name="Howarth C."/>
            <person name="Imamovic A."/>
            <person name="Larimer J."/>
            <person name="McCowen C."/>
            <person name="Montmayeur A."/>
            <person name="Murphy C."/>
            <person name="Neiman D."/>
            <person name="Pearson M."/>
            <person name="Priest M."/>
            <person name="Roberts A."/>
            <person name="Saif S."/>
            <person name="Shea T."/>
            <person name="Sisk P."/>
            <person name="Sykes S."/>
            <person name="Wortman J."/>
            <person name="Nusbaum C."/>
            <person name="Birren B."/>
        </authorList>
    </citation>
    <scope>NUCLEOTIDE SEQUENCE [LARGE SCALE GENOMIC DNA]</scope>
    <source>
        <strain evidence="1 2">BAG5X1-1</strain>
    </source>
</reference>
<accession>J7WZR7</accession>
<sequence>MMKKVKLTRFMLDTFFVRNGKTSKNSLLNIPMARYNDLPYEH</sequence>
<dbReference type="EMBL" id="AHDJ01000065">
    <property type="protein sequence ID" value="EJQ37423.1"/>
    <property type="molecule type" value="Genomic_DNA"/>
</dbReference>
<gene>
    <name evidence="1" type="ORF">IEE_05209</name>
</gene>
<dbReference type="AlphaFoldDB" id="J7WZR7"/>
<evidence type="ECO:0000313" key="1">
    <source>
        <dbReference type="EMBL" id="EJQ37423.1"/>
    </source>
</evidence>